<dbReference type="EMBL" id="SWMS01000020">
    <property type="protein sequence ID" value="TKG64496.1"/>
    <property type="molecule type" value="Genomic_DNA"/>
</dbReference>
<evidence type="ECO:0000313" key="4">
    <source>
        <dbReference type="Proteomes" id="UP000309992"/>
    </source>
</evidence>
<keyword evidence="1" id="KW-1133">Transmembrane helix</keyword>
<gene>
    <name evidence="3" type="ORF">FCN18_28550</name>
</gene>
<dbReference type="InterPro" id="IPR025403">
    <property type="entry name" value="TgpA-like_C"/>
</dbReference>
<keyword evidence="1" id="KW-0812">Transmembrane</keyword>
<feature type="domain" description="Protein-glutamine gamma-glutamyltransferase-like C-terminal" evidence="2">
    <location>
        <begin position="129"/>
        <end position="197"/>
    </location>
</feature>
<accession>A0ABY2RY33</accession>
<name>A0ABY2RY33_9PSEU</name>
<evidence type="ECO:0000256" key="1">
    <source>
        <dbReference type="SAM" id="Phobius"/>
    </source>
</evidence>
<comment type="caution">
    <text evidence="3">The sequence shown here is derived from an EMBL/GenBank/DDBJ whole genome shotgun (WGS) entry which is preliminary data.</text>
</comment>
<evidence type="ECO:0000259" key="2">
    <source>
        <dbReference type="Pfam" id="PF13559"/>
    </source>
</evidence>
<evidence type="ECO:0000313" key="3">
    <source>
        <dbReference type="EMBL" id="TKG64496.1"/>
    </source>
</evidence>
<proteinExistence type="predicted"/>
<protein>
    <submittedName>
        <fullName evidence="3">DUF4129 domain-containing protein</fullName>
    </submittedName>
</protein>
<feature type="transmembrane region" description="Helical" evidence="1">
    <location>
        <begin position="61"/>
        <end position="81"/>
    </location>
</feature>
<keyword evidence="4" id="KW-1185">Reference proteome</keyword>
<dbReference type="RefSeq" id="WP_112276077.1">
    <property type="nucleotide sequence ID" value="NZ_SWMS01000020.1"/>
</dbReference>
<dbReference type="Pfam" id="PF13559">
    <property type="entry name" value="DUF4129"/>
    <property type="match status" value="1"/>
</dbReference>
<dbReference type="Proteomes" id="UP000309992">
    <property type="component" value="Unassembled WGS sequence"/>
</dbReference>
<organism evidence="3 4">
    <name type="scientific">Prauserella endophytica</name>
    <dbReference type="NCBI Taxonomy" id="1592324"/>
    <lineage>
        <taxon>Bacteria</taxon>
        <taxon>Bacillati</taxon>
        <taxon>Actinomycetota</taxon>
        <taxon>Actinomycetes</taxon>
        <taxon>Pseudonocardiales</taxon>
        <taxon>Pseudonocardiaceae</taxon>
        <taxon>Prauserella</taxon>
        <taxon>Prauserella coralliicola group</taxon>
    </lineage>
</organism>
<reference evidence="3 4" key="1">
    <citation type="journal article" date="2015" name="Antonie Van Leeuwenhoek">
        <title>Prauserella endophytica sp. nov., an endophytic actinobacterium isolated from Tamarix taklamakanensis.</title>
        <authorList>
            <person name="Liu J.M."/>
            <person name="Habden X."/>
            <person name="Guo L."/>
            <person name="Tuo L."/>
            <person name="Jiang Z.K."/>
            <person name="Liu S.W."/>
            <person name="Liu X.F."/>
            <person name="Chen L."/>
            <person name="Li R.F."/>
            <person name="Zhang Y.Q."/>
            <person name="Sun C.H."/>
        </authorList>
    </citation>
    <scope>NUCLEOTIDE SEQUENCE [LARGE SCALE GENOMIC DNA]</scope>
    <source>
        <strain evidence="3 4">CGMCC 4.7182</strain>
    </source>
</reference>
<sequence length="208" mass="22045">MIGLADVPVDVGRDEAQRAARDELADRVYQEARPGPVERVVDWVADLLADFFGALDGAPGGVAGLVLFLVLLVVLAAVVRLRTGKIVRRRRARRAEVFSGPVRTAAAHRLAAERARADGEHAEAVREWFRAIVRGLEEGGVLDERSGRTAAEVAAEAGALLPGSAGELRAAAVLFDQVHYGGSAATAEGVERLAALDAAVRELRTVAR</sequence>
<keyword evidence="1" id="KW-0472">Membrane</keyword>